<comment type="caution">
    <text evidence="8">The sequence shown here is derived from an EMBL/GenBank/DDBJ whole genome shotgun (WGS) entry which is preliminary data.</text>
</comment>
<evidence type="ECO:0000256" key="2">
    <source>
        <dbReference type="ARBA" id="ARBA00023242"/>
    </source>
</evidence>
<dbReference type="SUPFAM" id="SSF56399">
    <property type="entry name" value="ADP-ribosylation"/>
    <property type="match status" value="1"/>
</dbReference>
<dbReference type="InterPro" id="IPR037197">
    <property type="entry name" value="WWE_dom_sf"/>
</dbReference>
<dbReference type="Gene3D" id="3.90.228.10">
    <property type="match status" value="1"/>
</dbReference>
<protein>
    <recommendedName>
        <fullName evidence="4">Poly [ADP-ribose] polymerase</fullName>
        <shortName evidence="4">PARP</shortName>
        <ecNumber evidence="4">2.4.2.-</ecNumber>
    </recommendedName>
</protein>
<dbReference type="SMART" id="SM00678">
    <property type="entry name" value="WWE"/>
    <property type="match status" value="1"/>
</dbReference>
<name>A0A9P1BJZ6_9DINO</name>
<evidence type="ECO:0000313" key="10">
    <source>
        <dbReference type="Proteomes" id="UP001152797"/>
    </source>
</evidence>
<keyword evidence="5" id="KW-0175">Coiled coil</keyword>
<keyword evidence="4" id="KW-0808">Transferase</keyword>
<proteinExistence type="inferred from homology"/>
<evidence type="ECO:0000259" key="7">
    <source>
        <dbReference type="PROSITE" id="PS51059"/>
    </source>
</evidence>
<evidence type="ECO:0000313" key="8">
    <source>
        <dbReference type="EMBL" id="CAI3974712.1"/>
    </source>
</evidence>
<dbReference type="PROSITE" id="PS50918">
    <property type="entry name" value="WWE"/>
    <property type="match status" value="1"/>
</dbReference>
<dbReference type="GO" id="GO:0003950">
    <property type="term" value="F:NAD+ poly-ADP-ribosyltransferase activity"/>
    <property type="evidence" value="ECO:0007669"/>
    <property type="project" value="UniProtKB-UniRule"/>
</dbReference>
<evidence type="ECO:0000256" key="1">
    <source>
        <dbReference type="ARBA" id="ARBA00004123"/>
    </source>
</evidence>
<dbReference type="AlphaFoldDB" id="A0A9P1BJZ6"/>
<accession>A0A9P1BJZ6</accession>
<feature type="coiled-coil region" evidence="5">
    <location>
        <begin position="246"/>
        <end position="308"/>
    </location>
</feature>
<dbReference type="Proteomes" id="UP001152797">
    <property type="component" value="Unassembled WGS sequence"/>
</dbReference>
<feature type="domain" description="PARP catalytic" evidence="7">
    <location>
        <begin position="329"/>
        <end position="560"/>
    </location>
</feature>
<dbReference type="InterPro" id="IPR004170">
    <property type="entry name" value="WWE_dom"/>
</dbReference>
<dbReference type="GO" id="GO:0008270">
    <property type="term" value="F:zinc ion binding"/>
    <property type="evidence" value="ECO:0007669"/>
    <property type="project" value="InterPro"/>
</dbReference>
<evidence type="ECO:0000256" key="3">
    <source>
        <dbReference type="ARBA" id="ARBA00024347"/>
    </source>
</evidence>
<reference evidence="9" key="2">
    <citation type="submission" date="2024-04" db="EMBL/GenBank/DDBJ databases">
        <authorList>
            <person name="Chen Y."/>
            <person name="Shah S."/>
            <person name="Dougan E. K."/>
            <person name="Thang M."/>
            <person name="Chan C."/>
        </authorList>
    </citation>
    <scope>NUCLEOTIDE SEQUENCE [LARGE SCALE GENOMIC DNA]</scope>
</reference>
<dbReference type="EMBL" id="CAMXCT020000153">
    <property type="protein sequence ID" value="CAL1128087.1"/>
    <property type="molecule type" value="Genomic_DNA"/>
</dbReference>
<keyword evidence="4" id="KW-0328">Glycosyltransferase</keyword>
<dbReference type="EMBL" id="CAMXCT030000153">
    <property type="protein sequence ID" value="CAL4762024.1"/>
    <property type="molecule type" value="Genomic_DNA"/>
</dbReference>
<keyword evidence="2" id="KW-0539">Nucleus</keyword>
<evidence type="ECO:0000313" key="9">
    <source>
        <dbReference type="EMBL" id="CAL1128087.1"/>
    </source>
</evidence>
<dbReference type="GO" id="GO:1990404">
    <property type="term" value="F:NAD+-protein mono-ADP-ribosyltransferase activity"/>
    <property type="evidence" value="ECO:0007669"/>
    <property type="project" value="TreeGrafter"/>
</dbReference>
<evidence type="ECO:0000259" key="6">
    <source>
        <dbReference type="PROSITE" id="PS50918"/>
    </source>
</evidence>
<dbReference type="EC" id="2.4.2.-" evidence="4"/>
<organism evidence="8">
    <name type="scientific">Cladocopium goreaui</name>
    <dbReference type="NCBI Taxonomy" id="2562237"/>
    <lineage>
        <taxon>Eukaryota</taxon>
        <taxon>Sar</taxon>
        <taxon>Alveolata</taxon>
        <taxon>Dinophyceae</taxon>
        <taxon>Suessiales</taxon>
        <taxon>Symbiodiniaceae</taxon>
        <taxon>Cladocopium</taxon>
    </lineage>
</organism>
<dbReference type="EMBL" id="CAMXCT010000153">
    <property type="protein sequence ID" value="CAI3974712.1"/>
    <property type="molecule type" value="Genomic_DNA"/>
</dbReference>
<keyword evidence="10" id="KW-1185">Reference proteome</keyword>
<gene>
    <name evidence="8" type="ORF">C1SCF055_LOCUS3095</name>
</gene>
<dbReference type="GO" id="GO:0005634">
    <property type="term" value="C:nucleus"/>
    <property type="evidence" value="ECO:0007669"/>
    <property type="project" value="UniProtKB-SubCell"/>
</dbReference>
<reference evidence="8" key="1">
    <citation type="submission" date="2022-10" db="EMBL/GenBank/DDBJ databases">
        <authorList>
            <person name="Chen Y."/>
            <person name="Dougan E. K."/>
            <person name="Chan C."/>
            <person name="Rhodes N."/>
            <person name="Thang M."/>
        </authorList>
    </citation>
    <scope>NUCLEOTIDE SEQUENCE</scope>
</reference>
<dbReference type="PANTHER" id="PTHR45740">
    <property type="entry name" value="POLY [ADP-RIBOSE] POLYMERASE"/>
    <property type="match status" value="1"/>
</dbReference>
<dbReference type="Gene3D" id="3.30.720.50">
    <property type="match status" value="1"/>
</dbReference>
<dbReference type="Pfam" id="PF02825">
    <property type="entry name" value="WWE"/>
    <property type="match status" value="1"/>
</dbReference>
<evidence type="ECO:0000256" key="4">
    <source>
        <dbReference type="RuleBase" id="RU362114"/>
    </source>
</evidence>
<feature type="domain" description="WWE" evidence="6">
    <location>
        <begin position="153"/>
        <end position="234"/>
    </location>
</feature>
<keyword evidence="4" id="KW-0520">NAD</keyword>
<dbReference type="InterPro" id="IPR051712">
    <property type="entry name" value="ARTD-AVP"/>
</dbReference>
<dbReference type="InterPro" id="IPR012317">
    <property type="entry name" value="Poly(ADP-ribose)pol_cat_dom"/>
</dbReference>
<dbReference type="OrthoDB" id="411019at2759"/>
<comment type="similarity">
    <text evidence="3">Belongs to the ARTD/PARP family.</text>
</comment>
<dbReference type="InterPro" id="IPR018123">
    <property type="entry name" value="WWE-dom_subgr"/>
</dbReference>
<dbReference type="SUPFAM" id="SSF117839">
    <property type="entry name" value="WWE domain"/>
    <property type="match status" value="1"/>
</dbReference>
<dbReference type="PROSITE" id="PS51059">
    <property type="entry name" value="PARP_CATALYTIC"/>
    <property type="match status" value="1"/>
</dbReference>
<evidence type="ECO:0000256" key="5">
    <source>
        <dbReference type="SAM" id="Coils"/>
    </source>
</evidence>
<dbReference type="PANTHER" id="PTHR45740:SF2">
    <property type="entry name" value="POLY [ADP-RIBOSE] POLYMERASE"/>
    <property type="match status" value="1"/>
</dbReference>
<sequence length="560" mass="64451">MDFKAVFRCARCYADCPAGEEVLLWAEEEEVWRWMKWEEGRSATAWEWNFTSSCWQETNSLWTRYHNKTVCHNCWTEWSWYVKTGEDQYILDSECMKLLRRIGDTNVIISETVPNRPFFCRLCLQCFSNRTLQTHLGTHLGSQDRTAQTEPSDHQRSVHVQTESYLWEFEVGPGQWQAFLWDVQQILEDSYLDAMDTGGSHEINLTTNGFIYYIDIAAMTQTNPKTQRLRKIRRREESQITWLEDREGLLSKIAELEAQVLEMDEANKFHSRKVRTLTNEKQEVDVLLEESQRKNEKLTSEIIALQKQADHSAQVSLQEMWRTQHQGSPPSCSAIGVGDALFRKIQCLLRAAVPTSHHSQCDSMRQMELVSMEQIHNVKVWKNYQHRKNQLQEELKGVKVQSVASKLKDCCSWITLDTGLNEIIALHGTNEEKAKKIEETGFDYRLSREEGLYGQGLYFSDESCKVLQYSGALCNGMPSGVGCIIVARLLLGDPCFTNGPRKGERVEPYKDLANPGQGRFNSVIARAGIVGNAGQQQVHQEFVIYDGAQAYPELLLRFKC</sequence>
<dbReference type="Pfam" id="PF00644">
    <property type="entry name" value="PARP"/>
    <property type="match status" value="1"/>
</dbReference>
<comment type="subcellular location">
    <subcellularLocation>
        <location evidence="1">Nucleus</location>
    </subcellularLocation>
</comment>